<comment type="subunit">
    <text evidence="7">Monomer.</text>
</comment>
<evidence type="ECO:0000256" key="8">
    <source>
        <dbReference type="RuleBase" id="RU000673"/>
    </source>
</evidence>
<comment type="function">
    <text evidence="7">Catalyzes the release of premature peptidyl moieties from peptidyl-tRNA molecules trapped in stalled 50S ribosomal subunits, and thus maintains levels of free tRNAs and 50S ribosomes.</text>
</comment>
<dbReference type="RefSeq" id="WP_111898417.1">
    <property type="nucleotide sequence ID" value="NZ_CP033459.1"/>
</dbReference>
<dbReference type="AlphaFoldDB" id="A0A5P8E5M9"/>
<keyword evidence="2 7" id="KW-0820">tRNA-binding</keyword>
<dbReference type="HAMAP" id="MF_00083">
    <property type="entry name" value="Pept_tRNA_hydro_bact"/>
    <property type="match status" value="1"/>
</dbReference>
<dbReference type="PROSITE" id="PS01195">
    <property type="entry name" value="PEPT_TRNA_HYDROL_1"/>
    <property type="match status" value="1"/>
</dbReference>
<sequence length="187" mass="20812">MNHLIAGLGNPGDEYAATRHNIGYMIVDHIAREAGVEFEDRRYGYVAEVRVKNQTLILLKPTTYMNLSGNAVRYWLNKKNIPVERLLVVVDDLALPLGAIRLKASGSEGGHNGLRSIAQQISTQAYARLRFGIGSEFRRGGQVDFVLSDFMPEEQQTLEERIARAAEAVKSYALQGIDATMNQYNGK</sequence>
<dbReference type="GO" id="GO:0000049">
    <property type="term" value="F:tRNA binding"/>
    <property type="evidence" value="ECO:0007669"/>
    <property type="project" value="UniProtKB-UniRule"/>
</dbReference>
<evidence type="ECO:0000313" key="10">
    <source>
        <dbReference type="EMBL" id="QFQ12238.1"/>
    </source>
</evidence>
<name>A0A5P8E5M9_9BACT</name>
<comment type="subcellular location">
    <subcellularLocation>
        <location evidence="7">Cytoplasm</location>
    </subcellularLocation>
</comment>
<dbReference type="EC" id="3.1.1.29" evidence="1 7"/>
<dbReference type="KEGG" id="alq:C7Y71_003940"/>
<evidence type="ECO:0000256" key="1">
    <source>
        <dbReference type="ARBA" id="ARBA00013260"/>
    </source>
</evidence>
<feature type="binding site" evidence="7">
    <location>
        <position position="112"/>
    </location>
    <ligand>
        <name>tRNA</name>
        <dbReference type="ChEBI" id="CHEBI:17843"/>
    </ligand>
</feature>
<dbReference type="FunFam" id="3.40.50.1470:FF:000001">
    <property type="entry name" value="Peptidyl-tRNA hydrolase"/>
    <property type="match status" value="1"/>
</dbReference>
<dbReference type="Proteomes" id="UP000249375">
    <property type="component" value="Chromosome"/>
</dbReference>
<dbReference type="CDD" id="cd00462">
    <property type="entry name" value="PTH"/>
    <property type="match status" value="1"/>
</dbReference>
<feature type="active site" description="Proton acceptor" evidence="7">
    <location>
        <position position="20"/>
    </location>
</feature>
<evidence type="ECO:0000256" key="4">
    <source>
        <dbReference type="ARBA" id="ARBA00022884"/>
    </source>
</evidence>
<dbReference type="InterPro" id="IPR036416">
    <property type="entry name" value="Pept_tRNA_hydro_sf"/>
</dbReference>
<feature type="site" description="Stabilizes the basic form of H active site to accept a proton" evidence="7">
    <location>
        <position position="91"/>
    </location>
</feature>
<dbReference type="PANTHER" id="PTHR17224">
    <property type="entry name" value="PEPTIDYL-TRNA HYDROLASE"/>
    <property type="match status" value="1"/>
</dbReference>
<dbReference type="PROSITE" id="PS01196">
    <property type="entry name" value="PEPT_TRNA_HYDROL_2"/>
    <property type="match status" value="1"/>
</dbReference>
<organism evidence="10 11">
    <name type="scientific">Pseudoprevotella muciniphila</name>
    <dbReference type="NCBI Taxonomy" id="2133944"/>
    <lineage>
        <taxon>Bacteria</taxon>
        <taxon>Pseudomonadati</taxon>
        <taxon>Bacteroidota</taxon>
        <taxon>Bacteroidia</taxon>
        <taxon>Bacteroidales</taxon>
        <taxon>Prevotellaceae</taxon>
        <taxon>Pseudoprevotella</taxon>
    </lineage>
</organism>
<keyword evidence="4 7" id="KW-0694">RNA-binding</keyword>
<dbReference type="SUPFAM" id="SSF53178">
    <property type="entry name" value="Peptidyl-tRNA hydrolase-like"/>
    <property type="match status" value="1"/>
</dbReference>
<dbReference type="GO" id="GO:0005737">
    <property type="term" value="C:cytoplasm"/>
    <property type="evidence" value="ECO:0007669"/>
    <property type="project" value="UniProtKB-SubCell"/>
</dbReference>
<evidence type="ECO:0000256" key="2">
    <source>
        <dbReference type="ARBA" id="ARBA00022555"/>
    </source>
</evidence>
<keyword evidence="11" id="KW-1185">Reference proteome</keyword>
<keyword evidence="3 7" id="KW-0378">Hydrolase</keyword>
<evidence type="ECO:0000256" key="6">
    <source>
        <dbReference type="ARBA" id="ARBA00050038"/>
    </source>
</evidence>
<gene>
    <name evidence="7" type="primary">pth</name>
    <name evidence="10" type="ORF">C7Y71_003940</name>
</gene>
<evidence type="ECO:0000256" key="3">
    <source>
        <dbReference type="ARBA" id="ARBA00022801"/>
    </source>
</evidence>
<evidence type="ECO:0000256" key="7">
    <source>
        <dbReference type="HAMAP-Rule" id="MF_00083"/>
    </source>
</evidence>
<reference evidence="10 11" key="1">
    <citation type="submission" date="2018-11" db="EMBL/GenBank/DDBJ databases">
        <authorList>
            <person name="Na S.W."/>
            <person name="Baik M."/>
        </authorList>
    </citation>
    <scope>NUCLEOTIDE SEQUENCE [LARGE SCALE GENOMIC DNA]</scope>
    <source>
        <strain evidence="10 11">E39</strain>
    </source>
</reference>
<evidence type="ECO:0000256" key="5">
    <source>
        <dbReference type="ARBA" id="ARBA00038063"/>
    </source>
</evidence>
<feature type="binding site" evidence="7">
    <location>
        <position position="64"/>
    </location>
    <ligand>
        <name>tRNA</name>
        <dbReference type="ChEBI" id="CHEBI:17843"/>
    </ligand>
</feature>
<dbReference type="InterPro" id="IPR001328">
    <property type="entry name" value="Pept_tRNA_hydro"/>
</dbReference>
<dbReference type="NCBIfam" id="TIGR00447">
    <property type="entry name" value="pth"/>
    <property type="match status" value="1"/>
</dbReference>
<dbReference type="InterPro" id="IPR018171">
    <property type="entry name" value="Pept_tRNA_hydro_CS"/>
</dbReference>
<feature type="binding site" evidence="7">
    <location>
        <position position="66"/>
    </location>
    <ligand>
        <name>tRNA</name>
        <dbReference type="ChEBI" id="CHEBI:17843"/>
    </ligand>
</feature>
<comment type="function">
    <text evidence="7">Hydrolyzes ribosome-free peptidyl-tRNAs (with 1 or more amino acids incorporated), which drop off the ribosome during protein synthesis, or as a result of ribosome stalling.</text>
</comment>
<comment type="similarity">
    <text evidence="5 7 9">Belongs to the PTH family.</text>
</comment>
<dbReference type="GO" id="GO:0072344">
    <property type="term" value="P:rescue of stalled ribosome"/>
    <property type="evidence" value="ECO:0007669"/>
    <property type="project" value="UniProtKB-UniRule"/>
</dbReference>
<accession>A0A5P8E5M9</accession>
<dbReference type="OrthoDB" id="9800507at2"/>
<protein>
    <recommendedName>
        <fullName evidence="6 7">Peptidyl-tRNA hydrolase</fullName>
        <shortName evidence="7">Pth</shortName>
        <ecNumber evidence="1 7">3.1.1.29</ecNumber>
    </recommendedName>
</protein>
<dbReference type="EMBL" id="CP033459">
    <property type="protein sequence ID" value="QFQ12238.1"/>
    <property type="molecule type" value="Genomic_DNA"/>
</dbReference>
<dbReference type="Pfam" id="PF01195">
    <property type="entry name" value="Pept_tRNA_hydro"/>
    <property type="match status" value="1"/>
</dbReference>
<proteinExistence type="inferred from homology"/>
<evidence type="ECO:0000313" key="11">
    <source>
        <dbReference type="Proteomes" id="UP000249375"/>
    </source>
</evidence>
<evidence type="ECO:0000256" key="9">
    <source>
        <dbReference type="RuleBase" id="RU004320"/>
    </source>
</evidence>
<comment type="catalytic activity">
    <reaction evidence="7 8">
        <text>an N-acyl-L-alpha-aminoacyl-tRNA + H2O = an N-acyl-L-amino acid + a tRNA + H(+)</text>
        <dbReference type="Rhea" id="RHEA:54448"/>
        <dbReference type="Rhea" id="RHEA-COMP:10123"/>
        <dbReference type="Rhea" id="RHEA-COMP:13883"/>
        <dbReference type="ChEBI" id="CHEBI:15377"/>
        <dbReference type="ChEBI" id="CHEBI:15378"/>
        <dbReference type="ChEBI" id="CHEBI:59874"/>
        <dbReference type="ChEBI" id="CHEBI:78442"/>
        <dbReference type="ChEBI" id="CHEBI:138191"/>
        <dbReference type="EC" id="3.1.1.29"/>
    </reaction>
</comment>
<feature type="site" description="Discriminates between blocked and unblocked aminoacyl-tRNA" evidence="7">
    <location>
        <position position="10"/>
    </location>
</feature>
<keyword evidence="7" id="KW-0963">Cytoplasm</keyword>
<dbReference type="GO" id="GO:0004045">
    <property type="term" value="F:peptidyl-tRNA hydrolase activity"/>
    <property type="evidence" value="ECO:0007669"/>
    <property type="project" value="UniProtKB-UniRule"/>
</dbReference>
<dbReference type="GO" id="GO:0006515">
    <property type="term" value="P:protein quality control for misfolded or incompletely synthesized proteins"/>
    <property type="evidence" value="ECO:0007669"/>
    <property type="project" value="UniProtKB-UniRule"/>
</dbReference>
<dbReference type="PANTHER" id="PTHR17224:SF1">
    <property type="entry name" value="PEPTIDYL-TRNA HYDROLASE"/>
    <property type="match status" value="1"/>
</dbReference>
<dbReference type="Gene3D" id="3.40.50.1470">
    <property type="entry name" value="Peptidyl-tRNA hydrolase"/>
    <property type="match status" value="1"/>
</dbReference>
<feature type="binding site" evidence="7">
    <location>
        <position position="15"/>
    </location>
    <ligand>
        <name>tRNA</name>
        <dbReference type="ChEBI" id="CHEBI:17843"/>
    </ligand>
</feature>